<dbReference type="HOGENOM" id="CLU_2649154_0_0_0"/>
<keyword evidence="2" id="KW-1185">Reference proteome</keyword>
<dbReference type="AlphaFoldDB" id="A0A068NRZ8"/>
<evidence type="ECO:0000313" key="2">
    <source>
        <dbReference type="Proteomes" id="UP000027982"/>
    </source>
</evidence>
<dbReference type="EMBL" id="CP007139">
    <property type="protein sequence ID" value="AIE85530.1"/>
    <property type="molecule type" value="Genomic_DNA"/>
</dbReference>
<dbReference type="Proteomes" id="UP000027982">
    <property type="component" value="Chromosome"/>
</dbReference>
<name>A0A068NRZ8_FIMGI</name>
<accession>A0A068NRZ8</accession>
<dbReference type="STRING" id="661478.OP10G_2162"/>
<dbReference type="Gene3D" id="2.20.25.10">
    <property type="match status" value="1"/>
</dbReference>
<dbReference type="SUPFAM" id="SSF158997">
    <property type="entry name" value="Trm112p-like"/>
    <property type="match status" value="1"/>
</dbReference>
<sequence>MLHPRCLPQGRQVIDPDLLKILANPLEPDRPPLREEGDYLVCTKTGVGFPVVGGIPHLLPEDAIPVEKMKEILSAR</sequence>
<evidence type="ECO:0008006" key="3">
    <source>
        <dbReference type="Google" id="ProtNLM"/>
    </source>
</evidence>
<evidence type="ECO:0000313" key="1">
    <source>
        <dbReference type="EMBL" id="AIE85530.1"/>
    </source>
</evidence>
<reference evidence="1 2" key="1">
    <citation type="journal article" date="2014" name="PLoS ONE">
        <title>The first complete genome sequence of the class fimbriimonadia in the phylum armatimonadetes.</title>
        <authorList>
            <person name="Hu Z.Y."/>
            <person name="Wang Y.Z."/>
            <person name="Im W.T."/>
            <person name="Wang S.Y."/>
            <person name="Zhao G.P."/>
            <person name="Zheng H.J."/>
            <person name="Quan Z.X."/>
        </authorList>
    </citation>
    <scope>NUCLEOTIDE SEQUENCE [LARGE SCALE GENOMIC DNA]</scope>
    <source>
        <strain evidence="1">Gsoil 348</strain>
    </source>
</reference>
<proteinExistence type="predicted"/>
<protein>
    <recommendedName>
        <fullName evidence="3">Trm112 family protein</fullName>
    </recommendedName>
</protein>
<gene>
    <name evidence="1" type="ORF">OP10G_2162</name>
</gene>
<dbReference type="KEGG" id="fgi:OP10G_2162"/>
<organism evidence="1 2">
    <name type="scientific">Fimbriimonas ginsengisoli Gsoil 348</name>
    <dbReference type="NCBI Taxonomy" id="661478"/>
    <lineage>
        <taxon>Bacteria</taxon>
        <taxon>Bacillati</taxon>
        <taxon>Armatimonadota</taxon>
        <taxon>Fimbriimonadia</taxon>
        <taxon>Fimbriimonadales</taxon>
        <taxon>Fimbriimonadaceae</taxon>
        <taxon>Fimbriimonas</taxon>
    </lineage>
</organism>